<dbReference type="GO" id="GO:0016593">
    <property type="term" value="C:Cdc73/Paf1 complex"/>
    <property type="evidence" value="ECO:0007669"/>
    <property type="project" value="InterPro"/>
</dbReference>
<dbReference type="InterPro" id="IPR038103">
    <property type="entry name" value="CDC73_C_sf"/>
</dbReference>
<keyword evidence="8" id="KW-1185">Reference proteome</keyword>
<dbReference type="AlphaFoldDB" id="A0A6P4J9I9"/>
<feature type="region of interest" description="Disordered" evidence="5">
    <location>
        <begin position="26"/>
        <end position="47"/>
    </location>
</feature>
<dbReference type="GO" id="GO:0000993">
    <property type="term" value="F:RNA polymerase II complex binding"/>
    <property type="evidence" value="ECO:0007669"/>
    <property type="project" value="TreeGrafter"/>
</dbReference>
<keyword evidence="4" id="KW-0539">Nucleus</keyword>
<evidence type="ECO:0000259" key="7">
    <source>
        <dbReference type="Pfam" id="PF16050"/>
    </source>
</evidence>
<feature type="region of interest" description="Disordered" evidence="5">
    <location>
        <begin position="100"/>
        <end position="130"/>
    </location>
</feature>
<dbReference type="Gene3D" id="3.40.50.11990">
    <property type="entry name" value="RNA polymerase II accessory factor, Cdc73 C-terminal domain"/>
    <property type="match status" value="1"/>
</dbReference>
<dbReference type="GeneID" id="108080852"/>
<comment type="similarity">
    <text evidence="2">Belongs to the CDC73 family.</text>
</comment>
<proteinExistence type="inferred from homology"/>
<evidence type="ECO:0000313" key="8">
    <source>
        <dbReference type="Proteomes" id="UP001652661"/>
    </source>
</evidence>
<comment type="subcellular location">
    <subcellularLocation>
        <location evidence="1">Nucleus</location>
    </subcellularLocation>
</comment>
<feature type="region of interest" description="Disordered" evidence="5">
    <location>
        <begin position="183"/>
        <end position="221"/>
    </location>
</feature>
<dbReference type="InterPro" id="IPR032041">
    <property type="entry name" value="Cdc73_N"/>
</dbReference>
<dbReference type="GO" id="GO:0006368">
    <property type="term" value="P:transcription elongation by RNA polymerase II"/>
    <property type="evidence" value="ECO:0007669"/>
    <property type="project" value="InterPro"/>
</dbReference>
<feature type="compositionally biased region" description="Polar residues" evidence="5">
    <location>
        <begin position="191"/>
        <end position="203"/>
    </location>
</feature>
<dbReference type="Pfam" id="PF16050">
    <property type="entry name" value="CDC73_N"/>
    <property type="match status" value="1"/>
</dbReference>
<keyword evidence="3" id="KW-0804">Transcription</keyword>
<dbReference type="RefSeq" id="XP_017031243.1">
    <property type="nucleotide sequence ID" value="XM_017175754.3"/>
</dbReference>
<dbReference type="PANTHER" id="PTHR12466">
    <property type="entry name" value="CDC73 DOMAIN PROTEIN"/>
    <property type="match status" value="1"/>
</dbReference>
<dbReference type="PANTHER" id="PTHR12466:SF8">
    <property type="entry name" value="PARAFIBROMIN"/>
    <property type="match status" value="1"/>
</dbReference>
<dbReference type="InterPro" id="IPR031336">
    <property type="entry name" value="CDC73_C"/>
</dbReference>
<evidence type="ECO:0000256" key="4">
    <source>
        <dbReference type="ARBA" id="ARBA00023242"/>
    </source>
</evidence>
<evidence type="ECO:0000256" key="3">
    <source>
        <dbReference type="ARBA" id="ARBA00023163"/>
    </source>
</evidence>
<feature type="compositionally biased region" description="Basic and acidic residues" evidence="5">
    <location>
        <begin position="37"/>
        <end position="47"/>
    </location>
</feature>
<dbReference type="OrthoDB" id="2186602at2759"/>
<name>A0A6P4J9I9_DROKI</name>
<feature type="domain" description="Paf1 complex subunit Cdc73 N-terminal" evidence="7">
    <location>
        <begin position="2"/>
        <end position="139"/>
    </location>
</feature>
<gene>
    <name evidence="9" type="primary">LOC108080852</name>
</gene>
<feature type="domain" description="Cell division control protein 73 C-terminal" evidence="6">
    <location>
        <begin position="221"/>
        <end position="372"/>
    </location>
</feature>
<dbReference type="GO" id="GO:0032968">
    <property type="term" value="P:positive regulation of transcription elongation by RNA polymerase II"/>
    <property type="evidence" value="ECO:0007669"/>
    <property type="project" value="TreeGrafter"/>
</dbReference>
<dbReference type="Proteomes" id="UP001652661">
    <property type="component" value="Chromosome 2L"/>
</dbReference>
<dbReference type="Pfam" id="PF05179">
    <property type="entry name" value="CDC73_C"/>
    <property type="match status" value="1"/>
</dbReference>
<feature type="compositionally biased region" description="Basic and acidic residues" evidence="5">
    <location>
        <begin position="208"/>
        <end position="221"/>
    </location>
</feature>
<protein>
    <submittedName>
        <fullName evidence="9">Parafibromin</fullName>
    </submittedName>
</protein>
<dbReference type="InterPro" id="IPR007852">
    <property type="entry name" value="Cdc73/Parafibromin"/>
</dbReference>
<evidence type="ECO:0000259" key="6">
    <source>
        <dbReference type="Pfam" id="PF05179"/>
    </source>
</evidence>
<reference evidence="9" key="2">
    <citation type="submission" date="2025-08" db="UniProtKB">
        <authorList>
            <consortium name="RefSeq"/>
        </authorList>
    </citation>
    <scope>IDENTIFICATION</scope>
    <source>
        <strain evidence="9">14028-0561.14</strain>
        <tissue evidence="9">Whole fly</tissue>
    </source>
</reference>
<evidence type="ECO:0000256" key="1">
    <source>
        <dbReference type="ARBA" id="ARBA00004123"/>
    </source>
</evidence>
<sequence>MESLAQTMSVEAIAAIKAKRLAMKRHDKDAAANAKRLQREKQRQVDEHQVNVCKRAMERERQHRPFEDKLLGEKELPGVLRTLALVYDVHTRRLLSKNYAGPAEASDPEELPEVPVVPPQRNPPANDFSSRYNRYDQEKFLKGKEAFGINPLGTNLTKKKFAKELGKVSSKIGKETSKAIAKGTDKEIAKGTSQEATANVPSSSHRHSTGEKARRRSTNDHRPIIVVPAALTSLITLHNVKQLLQEMRFVSVDQVRKLGFQSAEEVVLERHVQGQLVRYRVIDNVKRLKAEEWQRVAAVFALGPQWQFKGWPHSGDPAPIFHEVCAFHLHFKDTAPSKELSNLPVHMLALPQHERHLDCGILKEFWKKLDHHIAVRAKQFAFMKQK</sequence>
<reference evidence="8" key="1">
    <citation type="submission" date="2025-05" db="UniProtKB">
        <authorList>
            <consortium name="RefSeq"/>
        </authorList>
    </citation>
    <scope>NUCLEOTIDE SEQUENCE [LARGE SCALE GENOMIC DNA]</scope>
    <source>
        <strain evidence="8">14028-0561.14</strain>
    </source>
</reference>
<organism evidence="8 9">
    <name type="scientific">Drosophila kikkawai</name>
    <name type="common">Fruit fly</name>
    <dbReference type="NCBI Taxonomy" id="30033"/>
    <lineage>
        <taxon>Eukaryota</taxon>
        <taxon>Metazoa</taxon>
        <taxon>Ecdysozoa</taxon>
        <taxon>Arthropoda</taxon>
        <taxon>Hexapoda</taxon>
        <taxon>Insecta</taxon>
        <taxon>Pterygota</taxon>
        <taxon>Neoptera</taxon>
        <taxon>Endopterygota</taxon>
        <taxon>Diptera</taxon>
        <taxon>Brachycera</taxon>
        <taxon>Muscomorpha</taxon>
        <taxon>Ephydroidea</taxon>
        <taxon>Drosophilidae</taxon>
        <taxon>Drosophila</taxon>
        <taxon>Sophophora</taxon>
    </lineage>
</organism>
<evidence type="ECO:0000256" key="5">
    <source>
        <dbReference type="SAM" id="MobiDB-lite"/>
    </source>
</evidence>
<evidence type="ECO:0000256" key="2">
    <source>
        <dbReference type="ARBA" id="ARBA00010427"/>
    </source>
</evidence>
<evidence type="ECO:0000313" key="9">
    <source>
        <dbReference type="RefSeq" id="XP_017031243.1"/>
    </source>
</evidence>
<accession>A0A6P4J9I9</accession>